<organism evidence="2 3">
    <name type="scientific">Phormidium yuhuli AB48</name>
    <dbReference type="NCBI Taxonomy" id="2940671"/>
    <lineage>
        <taxon>Bacteria</taxon>
        <taxon>Bacillati</taxon>
        <taxon>Cyanobacteriota</taxon>
        <taxon>Cyanophyceae</taxon>
        <taxon>Oscillatoriophycideae</taxon>
        <taxon>Oscillatoriales</taxon>
        <taxon>Oscillatoriaceae</taxon>
        <taxon>Phormidium</taxon>
        <taxon>Phormidium yuhuli</taxon>
    </lineage>
</organism>
<dbReference type="EMBL" id="CP098611">
    <property type="protein sequence ID" value="USR91915.1"/>
    <property type="molecule type" value="Genomic_DNA"/>
</dbReference>
<reference evidence="2" key="1">
    <citation type="submission" date="2022-06" db="EMBL/GenBank/DDBJ databases">
        <title>Genome sequence of Phormidium yuhuli AB48 isolated from an industrial photobioreactor environment.</title>
        <authorList>
            <person name="Qiu Y."/>
            <person name="Noonan A.J.C."/>
            <person name="Dofher K."/>
            <person name="Koch M."/>
            <person name="Kieft B."/>
            <person name="Lin X."/>
            <person name="Ziels R.M."/>
            <person name="Hallam S.J."/>
        </authorList>
    </citation>
    <scope>NUCLEOTIDE SEQUENCE</scope>
    <source>
        <strain evidence="2">AB48</strain>
    </source>
</reference>
<evidence type="ECO:0000313" key="2">
    <source>
        <dbReference type="EMBL" id="USR91915.1"/>
    </source>
</evidence>
<dbReference type="RefSeq" id="WP_252663942.1">
    <property type="nucleotide sequence ID" value="NZ_CP098611.1"/>
</dbReference>
<gene>
    <name evidence="2" type="ORF">NEA10_04075</name>
</gene>
<protein>
    <submittedName>
        <fullName evidence="2">PPC domain-containing protein</fullName>
    </submittedName>
</protein>
<evidence type="ECO:0000259" key="1">
    <source>
        <dbReference type="Pfam" id="PF04151"/>
    </source>
</evidence>
<dbReference type="Proteomes" id="UP001056708">
    <property type="component" value="Chromosome"/>
</dbReference>
<sequence length="151" mass="16389">MKSKPVSRLTRHLVTVPLITLSWVMTAEAIESQKNLYNPTRLPPNGEVSGVLSENDIPTGQGGFAHDYVVELEAGDQITVDVTSDSFDTIVSLLTPDGLTIGENDDGPDGTTNSLLFMRIQRSGTYIIRVRAFGAGGTGPFNLRLTRLRPM</sequence>
<dbReference type="Gene3D" id="2.60.120.380">
    <property type="match status" value="1"/>
</dbReference>
<feature type="domain" description="Peptidase C-terminal archaeal/bacterial" evidence="1">
    <location>
        <begin position="66"/>
        <end position="132"/>
    </location>
</feature>
<dbReference type="InterPro" id="IPR007280">
    <property type="entry name" value="Peptidase_C_arc/bac"/>
</dbReference>
<evidence type="ECO:0000313" key="3">
    <source>
        <dbReference type="Proteomes" id="UP001056708"/>
    </source>
</evidence>
<accession>A0ABY5ASS2</accession>
<keyword evidence="3" id="KW-1185">Reference proteome</keyword>
<name>A0ABY5ASS2_9CYAN</name>
<dbReference type="Pfam" id="PF04151">
    <property type="entry name" value="PPC"/>
    <property type="match status" value="1"/>
</dbReference>
<proteinExistence type="predicted"/>